<evidence type="ECO:0000256" key="1">
    <source>
        <dbReference type="ARBA" id="ARBA00004138"/>
    </source>
</evidence>
<keyword evidence="5" id="KW-0966">Cell projection</keyword>
<dbReference type="InterPro" id="IPR013783">
    <property type="entry name" value="Ig-like_fold"/>
</dbReference>
<keyword evidence="8" id="KW-1185">Reference proteome</keyword>
<evidence type="ECO:0000256" key="5">
    <source>
        <dbReference type="ARBA" id="ARBA00023273"/>
    </source>
</evidence>
<sequence length="1125" mass="111787">MYVTASGGNPGLVSGTNNTASVLIAALGSCGSLPTSFIVNEVTTVAAIWPLASFMSSPSAIGSSAADASNLSAAFTLAAEFADVTTGLAPGQSVSTGTTIPADEINTLADILSTCVNSGGGVAGDGSACGQLFTLTTPAGGSSPTTIAAAGLFIRQNPTQNISQLFALLPTDAPFTPMLSIPPVDWGLHPAVPSALSVTPSSISFPSTIVNFTAASQTITLSNSGSTAIDISGIALTGANAGDFTYNNSCTSTLPANQSCTIQVSFSPTVTGSKYAYLTIANSATSEPVAIALTGTAVDGSGALSVSPTSLSFSQLSVPQTITLTNSSVSAMAIQSISLSNQNFTETNTCGNSISANASCTISVTATVANTDSATPLTGTLTIIAGDTIGVHTVPLSTSIAPVPGPLVVTPNALSFTVAGVPQSVTLTNSGSTVLTLQSITVGNPAFAQTNTCGNTLAPAATCTVSITVNSLGATALNSSLTIVANDAVGTHTVALSAVASGTLPPLSVSVSSLTFPSTLLHFSSPVQTFTITNNTPDAILYLISFTGAAANNYTLTDSCSYPLEGGQSCTEQVAFTPVTAGADNGSLEYTLNGSALVTIPVTGTGVAGTGGAVTLSPSSLTFTQFGVPAPVTVTNTGTTAVAIGPITLSDDSSDYAQTNNCGSSLDPQSVCTIEVSANLIDMDSSYAGTLTVVTGDATGIHTLPLSTPSNGGVQIGVSGPIAFGSWVVGTTSAPQTLNFVNRGAGDVNMEITGPDASAFSFDPSSNISSISYSGCPDGCSSVIYFTPSHLGPHTATLVTNYGNATLTGTGSPAGPSFVLRGNIPNPIYQFYGSGVAPILMPVTVTNNGSTPLNLSAAMTGANASQYVLQSQCPASLQVGSTCELQITFAPNQYGSLPAQLKVTDSVSGISQTLNFMGFGQYPLPTISIVPYSFGDIQLGSISAPSTATITAPGGHPVTISVQGAPFRISTTSCDATPCQVGVTFAPTATGSATGTVTVQDIVSGYSNSIYMTGTGGVPVVSLSPSVLDFTSRSTGTTSIAQVVTLTNSGNAPLNISAISIIGTNAADFVQTNTCSGSIAVGAGCTISISFAPSDVGNLTGTVQILSDGSPATIELTGTATAPSP</sequence>
<dbReference type="Gene3D" id="2.60.40.10">
    <property type="entry name" value="Immunoglobulins"/>
    <property type="match status" value="9"/>
</dbReference>
<evidence type="ECO:0000256" key="4">
    <source>
        <dbReference type="ARBA" id="ARBA00023069"/>
    </source>
</evidence>
<dbReference type="AlphaFoldDB" id="A0A917M9D6"/>
<dbReference type="Proteomes" id="UP000647241">
    <property type="component" value="Unassembled WGS sequence"/>
</dbReference>
<comment type="caution">
    <text evidence="7">The sequence shown here is derived from an EMBL/GenBank/DDBJ whole genome shotgun (WGS) entry which is preliminary data.</text>
</comment>
<evidence type="ECO:0000313" key="8">
    <source>
        <dbReference type="Proteomes" id="UP000647241"/>
    </source>
</evidence>
<dbReference type="GO" id="GO:0005737">
    <property type="term" value="C:cytoplasm"/>
    <property type="evidence" value="ECO:0007669"/>
    <property type="project" value="UniProtKB-SubCell"/>
</dbReference>
<dbReference type="EMBL" id="BMGT01000004">
    <property type="protein sequence ID" value="GGG87635.1"/>
    <property type="molecule type" value="Genomic_DNA"/>
</dbReference>
<feature type="domain" description="HYDIN/VesB/CFA65-like Ig-like" evidence="6">
    <location>
        <begin position="1019"/>
        <end position="1117"/>
    </location>
</feature>
<reference evidence="7" key="1">
    <citation type="journal article" date="2014" name="Int. J. Syst. Evol. Microbiol.">
        <title>Complete genome sequence of Corynebacterium casei LMG S-19264T (=DSM 44701T), isolated from a smear-ripened cheese.</title>
        <authorList>
            <consortium name="US DOE Joint Genome Institute (JGI-PGF)"/>
            <person name="Walter F."/>
            <person name="Albersmeier A."/>
            <person name="Kalinowski J."/>
            <person name="Ruckert C."/>
        </authorList>
    </citation>
    <scope>NUCLEOTIDE SEQUENCE</scope>
    <source>
        <strain evidence="7">CGMCC 1.12997</strain>
    </source>
</reference>
<proteinExistence type="predicted"/>
<organism evidence="7 8">
    <name type="scientific">Edaphobacter dinghuensis</name>
    <dbReference type="NCBI Taxonomy" id="1560005"/>
    <lineage>
        <taxon>Bacteria</taxon>
        <taxon>Pseudomonadati</taxon>
        <taxon>Acidobacteriota</taxon>
        <taxon>Terriglobia</taxon>
        <taxon>Terriglobales</taxon>
        <taxon>Acidobacteriaceae</taxon>
        <taxon>Edaphobacter</taxon>
    </lineage>
</organism>
<dbReference type="PANTHER" id="PTHR23053:SF0">
    <property type="entry name" value="HYDROCEPHALUS-INDUCING PROTEIN HOMOLOG"/>
    <property type="match status" value="1"/>
</dbReference>
<comment type="subcellular location">
    <subcellularLocation>
        <location evidence="1">Cell projection</location>
        <location evidence="1">Cilium</location>
    </subcellularLocation>
    <subcellularLocation>
        <location evidence="2">Cytoplasm</location>
    </subcellularLocation>
</comment>
<keyword evidence="4" id="KW-0969">Cilium</keyword>
<feature type="domain" description="HYDIN/VesB/CFA65-like Ig-like" evidence="6">
    <location>
        <begin position="214"/>
        <end position="295"/>
    </location>
</feature>
<dbReference type="InterPro" id="IPR053879">
    <property type="entry name" value="HYDIN_VesB_CFA65-like_Ig"/>
</dbReference>
<evidence type="ECO:0000259" key="6">
    <source>
        <dbReference type="Pfam" id="PF22544"/>
    </source>
</evidence>
<protein>
    <recommendedName>
        <fullName evidence="6">HYDIN/VesB/CFA65-like Ig-like domain-containing protein</fullName>
    </recommendedName>
</protein>
<reference evidence="7" key="2">
    <citation type="submission" date="2020-09" db="EMBL/GenBank/DDBJ databases">
        <authorList>
            <person name="Sun Q."/>
            <person name="Zhou Y."/>
        </authorList>
    </citation>
    <scope>NUCLEOTIDE SEQUENCE</scope>
    <source>
        <strain evidence="7">CGMCC 1.12997</strain>
    </source>
</reference>
<accession>A0A917M9D6</accession>
<dbReference type="PANTHER" id="PTHR23053">
    <property type="entry name" value="DLEC1 DELETED IN LUNG AND ESOPHAGEAL CANCER 1"/>
    <property type="match status" value="1"/>
</dbReference>
<dbReference type="Pfam" id="PF22544">
    <property type="entry name" value="HYDIN_VesB_CFA65-like_Ig"/>
    <property type="match status" value="2"/>
</dbReference>
<evidence type="ECO:0000313" key="7">
    <source>
        <dbReference type="EMBL" id="GGG87635.1"/>
    </source>
</evidence>
<dbReference type="InterPro" id="IPR033305">
    <property type="entry name" value="Hydin-like"/>
</dbReference>
<name>A0A917M9D6_9BACT</name>
<evidence type="ECO:0000256" key="2">
    <source>
        <dbReference type="ARBA" id="ARBA00004496"/>
    </source>
</evidence>
<dbReference type="NCBIfam" id="NF012200">
    <property type="entry name" value="choice_anch_D"/>
    <property type="match status" value="7"/>
</dbReference>
<keyword evidence="3" id="KW-0963">Cytoplasm</keyword>
<gene>
    <name evidence="7" type="ORF">GCM10011585_34670</name>
</gene>
<evidence type="ECO:0000256" key="3">
    <source>
        <dbReference type="ARBA" id="ARBA00022490"/>
    </source>
</evidence>